<evidence type="ECO:0000313" key="1">
    <source>
        <dbReference type="EMBL" id="MEQ2194773.1"/>
    </source>
</evidence>
<organism evidence="1 2">
    <name type="scientific">Xenoophorus captivus</name>
    <dbReference type="NCBI Taxonomy" id="1517983"/>
    <lineage>
        <taxon>Eukaryota</taxon>
        <taxon>Metazoa</taxon>
        <taxon>Chordata</taxon>
        <taxon>Craniata</taxon>
        <taxon>Vertebrata</taxon>
        <taxon>Euteleostomi</taxon>
        <taxon>Actinopterygii</taxon>
        <taxon>Neopterygii</taxon>
        <taxon>Teleostei</taxon>
        <taxon>Neoteleostei</taxon>
        <taxon>Acanthomorphata</taxon>
        <taxon>Ovalentaria</taxon>
        <taxon>Atherinomorphae</taxon>
        <taxon>Cyprinodontiformes</taxon>
        <taxon>Goodeidae</taxon>
        <taxon>Xenoophorus</taxon>
    </lineage>
</organism>
<sequence length="95" mass="10402">LKRRTCDAACGMGKRLRERRSAADRLLEGESPDLNPRMAIAAPSPLAVTGSSVYMAMHFCLQPILSAAAIYLRVFHIPRCSVESIPHSDSPHSQL</sequence>
<keyword evidence="2" id="KW-1185">Reference proteome</keyword>
<accession>A0ABV0QH45</accession>
<proteinExistence type="predicted"/>
<dbReference type="EMBL" id="JAHRIN010009688">
    <property type="protein sequence ID" value="MEQ2194773.1"/>
    <property type="molecule type" value="Genomic_DNA"/>
</dbReference>
<dbReference type="Proteomes" id="UP001434883">
    <property type="component" value="Unassembled WGS sequence"/>
</dbReference>
<gene>
    <name evidence="1" type="ORF">XENOCAPTIV_002787</name>
</gene>
<reference evidence="1 2" key="1">
    <citation type="submission" date="2021-06" db="EMBL/GenBank/DDBJ databases">
        <authorList>
            <person name="Palmer J.M."/>
        </authorList>
    </citation>
    <scope>NUCLEOTIDE SEQUENCE [LARGE SCALE GENOMIC DNA]</scope>
    <source>
        <strain evidence="1 2">XC_2019</strain>
        <tissue evidence="1">Muscle</tissue>
    </source>
</reference>
<protein>
    <submittedName>
        <fullName evidence="1">Uncharacterized protein</fullName>
    </submittedName>
</protein>
<evidence type="ECO:0000313" key="2">
    <source>
        <dbReference type="Proteomes" id="UP001434883"/>
    </source>
</evidence>
<comment type="caution">
    <text evidence="1">The sequence shown here is derived from an EMBL/GenBank/DDBJ whole genome shotgun (WGS) entry which is preliminary data.</text>
</comment>
<feature type="non-terminal residue" evidence="1">
    <location>
        <position position="1"/>
    </location>
</feature>
<name>A0ABV0QH45_9TELE</name>